<feature type="transmembrane region" description="Helical" evidence="9">
    <location>
        <begin position="258"/>
        <end position="279"/>
    </location>
</feature>
<evidence type="ECO:0000313" key="12">
    <source>
        <dbReference type="Proteomes" id="UP001458880"/>
    </source>
</evidence>
<dbReference type="Pfam" id="PF00083">
    <property type="entry name" value="Sugar_tr"/>
    <property type="match status" value="1"/>
</dbReference>
<keyword evidence="12" id="KW-1185">Reference proteome</keyword>
<dbReference type="InterPro" id="IPR020846">
    <property type="entry name" value="MFS_dom"/>
</dbReference>
<feature type="transmembrane region" description="Helical" evidence="9">
    <location>
        <begin position="232"/>
        <end position="252"/>
    </location>
</feature>
<dbReference type="FunFam" id="1.20.1250.20:FF:000055">
    <property type="entry name" value="Facilitated trehalose transporter Tret1-2 homolog"/>
    <property type="match status" value="1"/>
</dbReference>
<accession>A0AAW1JCI6</accession>
<evidence type="ECO:0000256" key="6">
    <source>
        <dbReference type="ARBA" id="ARBA00023180"/>
    </source>
</evidence>
<dbReference type="InterPro" id="IPR005828">
    <property type="entry name" value="MFS_sugar_transport-like"/>
</dbReference>
<comment type="similarity">
    <text evidence="7">Belongs to the major facilitator superfamily. Sugar transporter (TC 2.A.1.1) family. Trehalose transporter subfamily.</text>
</comment>
<dbReference type="GO" id="GO:0005886">
    <property type="term" value="C:plasma membrane"/>
    <property type="evidence" value="ECO:0007669"/>
    <property type="project" value="UniProtKB-SubCell"/>
</dbReference>
<dbReference type="PANTHER" id="PTHR48021:SF96">
    <property type="entry name" value="FACILITATED TREHALOSE TRANSPORTER TRET1-1-RELATED"/>
    <property type="match status" value="1"/>
</dbReference>
<dbReference type="SUPFAM" id="SSF103473">
    <property type="entry name" value="MFS general substrate transporter"/>
    <property type="match status" value="1"/>
</dbReference>
<gene>
    <name evidence="11" type="ORF">QE152_g31119</name>
</gene>
<feature type="transmembrane region" description="Helical" evidence="9">
    <location>
        <begin position="562"/>
        <end position="586"/>
    </location>
</feature>
<evidence type="ECO:0000256" key="7">
    <source>
        <dbReference type="ARBA" id="ARBA00024348"/>
    </source>
</evidence>
<keyword evidence="6" id="KW-0325">Glycoprotein</keyword>
<evidence type="ECO:0000313" key="11">
    <source>
        <dbReference type="EMBL" id="KAK9700640.1"/>
    </source>
</evidence>
<evidence type="ECO:0000256" key="1">
    <source>
        <dbReference type="ARBA" id="ARBA00004651"/>
    </source>
</evidence>
<feature type="transmembrane region" description="Helical" evidence="9">
    <location>
        <begin position="499"/>
        <end position="524"/>
    </location>
</feature>
<keyword evidence="11" id="KW-0762">Sugar transport</keyword>
<dbReference type="Gene3D" id="1.20.1250.20">
    <property type="entry name" value="MFS general substrate transporter like domains"/>
    <property type="match status" value="1"/>
</dbReference>
<dbReference type="Proteomes" id="UP001458880">
    <property type="component" value="Unassembled WGS sequence"/>
</dbReference>
<feature type="transmembrane region" description="Helical" evidence="9">
    <location>
        <begin position="165"/>
        <end position="185"/>
    </location>
</feature>
<protein>
    <submittedName>
        <fullName evidence="11">Sugar transporter</fullName>
    </submittedName>
</protein>
<comment type="caution">
    <text evidence="11">The sequence shown here is derived from an EMBL/GenBank/DDBJ whole genome shotgun (WGS) entry which is preliminary data.</text>
</comment>
<dbReference type="NCBIfam" id="TIGR00879">
    <property type="entry name" value="SP"/>
    <property type="match status" value="1"/>
</dbReference>
<dbReference type="InterPro" id="IPR050549">
    <property type="entry name" value="MFS_Trehalose_Transporter"/>
</dbReference>
<dbReference type="PROSITE" id="PS00216">
    <property type="entry name" value="SUGAR_TRANSPORT_1"/>
    <property type="match status" value="1"/>
</dbReference>
<proteinExistence type="inferred from homology"/>
<dbReference type="InterPro" id="IPR005829">
    <property type="entry name" value="Sugar_transporter_CS"/>
</dbReference>
<dbReference type="PRINTS" id="PR00171">
    <property type="entry name" value="SUGRTRNSPORT"/>
</dbReference>
<feature type="transmembrane region" description="Helical" evidence="9">
    <location>
        <begin position="401"/>
        <end position="422"/>
    </location>
</feature>
<keyword evidence="4 9" id="KW-1133">Transmembrane helix</keyword>
<dbReference type="InterPro" id="IPR044775">
    <property type="entry name" value="MFS_ERD6/Tret1-like"/>
</dbReference>
<evidence type="ECO:0000256" key="8">
    <source>
        <dbReference type="RuleBase" id="RU003346"/>
    </source>
</evidence>
<dbReference type="PANTHER" id="PTHR48021">
    <property type="match status" value="1"/>
</dbReference>
<evidence type="ECO:0000256" key="5">
    <source>
        <dbReference type="ARBA" id="ARBA00023136"/>
    </source>
</evidence>
<dbReference type="AlphaFoldDB" id="A0AAW1JCI6"/>
<keyword evidence="8" id="KW-0813">Transport</keyword>
<sequence length="619" mass="68661">MEQHLKKHEENALPQPSFLNKFWPNSKKWNLLGSSKIGMQYVDLPVENISKDGIYKIRIEKTQLPHQNLSNGQHTLLTTTDSPSISTSTTVTNLESMDNILQTFGSVGSAKKLGTTKDQNLRVAQPEIEPLHTNRKPEDVVSVSLPSLYNPTTITKKKKYTISQIVTAISVSLVSLVIGFVTAYTAPAEQGLRQDLRITEDQYSWLSGFMPLVALVGALIGGQLIEYFGRRTTIALTDVLFVVSWILTAYATNVNFMYAARAIVGFSVGIASLTLPVYLGETIQPEVRGILGLLPTAFGNGGIVLCFSAGSYLTWNELAYLGIILPIPFLLLMFFIPETPRWYVSKNKADNAKKALQWLRGKQTNIDDEFNELTKSHRESERQRTNSNLKDFFQKAHIKPLFIALGLMVFQQLTGINAVIFYTTKIFLLAGSSIPPHLCTIIVGIVNFVSTFIATVLIDKLGRKVLLYISAVSMGITLAILGAYFYLLHIEYDTEGMGWIPLMSFVVYVLGFSLGFGPVPWLMVGEILPSKIRGSAASLATAVNWSCTFLVTKTFADIISLIGLYGTFWFFGTVCFTSIVFVIFCVPETQGKSLEDIERRFVRRMSSIANLKTTPSSIA</sequence>
<evidence type="ECO:0000256" key="2">
    <source>
        <dbReference type="ARBA" id="ARBA00022475"/>
    </source>
</evidence>
<feature type="domain" description="Major facilitator superfamily (MFS) profile" evidence="10">
    <location>
        <begin position="167"/>
        <end position="590"/>
    </location>
</feature>
<keyword evidence="2" id="KW-1003">Cell membrane</keyword>
<dbReference type="InterPro" id="IPR003663">
    <property type="entry name" value="Sugar/inositol_transpt"/>
</dbReference>
<dbReference type="InterPro" id="IPR036259">
    <property type="entry name" value="MFS_trans_sf"/>
</dbReference>
<dbReference type="PROSITE" id="PS50850">
    <property type="entry name" value="MFS"/>
    <property type="match status" value="1"/>
</dbReference>
<name>A0AAW1JCI6_POPJA</name>
<dbReference type="CDD" id="cd17358">
    <property type="entry name" value="MFS_GLUT6_8_Class3_like"/>
    <property type="match status" value="1"/>
</dbReference>
<feature type="transmembrane region" description="Helical" evidence="9">
    <location>
        <begin position="318"/>
        <end position="336"/>
    </location>
</feature>
<dbReference type="PROSITE" id="PS00217">
    <property type="entry name" value="SUGAR_TRANSPORT_2"/>
    <property type="match status" value="1"/>
</dbReference>
<evidence type="ECO:0000256" key="9">
    <source>
        <dbReference type="SAM" id="Phobius"/>
    </source>
</evidence>
<evidence type="ECO:0000259" key="10">
    <source>
        <dbReference type="PROSITE" id="PS50850"/>
    </source>
</evidence>
<evidence type="ECO:0000256" key="4">
    <source>
        <dbReference type="ARBA" id="ARBA00022989"/>
    </source>
</evidence>
<feature type="transmembrane region" description="Helical" evidence="9">
    <location>
        <begin position="205"/>
        <end position="225"/>
    </location>
</feature>
<keyword evidence="3 9" id="KW-0812">Transmembrane</keyword>
<dbReference type="EMBL" id="JASPKY010000433">
    <property type="protein sequence ID" value="KAK9700640.1"/>
    <property type="molecule type" value="Genomic_DNA"/>
</dbReference>
<keyword evidence="5 9" id="KW-0472">Membrane</keyword>
<organism evidence="11 12">
    <name type="scientific">Popillia japonica</name>
    <name type="common">Japanese beetle</name>
    <dbReference type="NCBI Taxonomy" id="7064"/>
    <lineage>
        <taxon>Eukaryota</taxon>
        <taxon>Metazoa</taxon>
        <taxon>Ecdysozoa</taxon>
        <taxon>Arthropoda</taxon>
        <taxon>Hexapoda</taxon>
        <taxon>Insecta</taxon>
        <taxon>Pterygota</taxon>
        <taxon>Neoptera</taxon>
        <taxon>Endopterygota</taxon>
        <taxon>Coleoptera</taxon>
        <taxon>Polyphaga</taxon>
        <taxon>Scarabaeiformia</taxon>
        <taxon>Scarabaeidae</taxon>
        <taxon>Rutelinae</taxon>
        <taxon>Popillia</taxon>
    </lineage>
</organism>
<dbReference type="GO" id="GO:0051119">
    <property type="term" value="F:sugar transmembrane transporter activity"/>
    <property type="evidence" value="ECO:0007669"/>
    <property type="project" value="InterPro"/>
</dbReference>
<feature type="transmembrane region" description="Helical" evidence="9">
    <location>
        <begin position="465"/>
        <end position="487"/>
    </location>
</feature>
<reference evidence="11 12" key="1">
    <citation type="journal article" date="2024" name="BMC Genomics">
        <title>De novo assembly and annotation of Popillia japonica's genome with initial clues to its potential as an invasive pest.</title>
        <authorList>
            <person name="Cucini C."/>
            <person name="Boschi S."/>
            <person name="Funari R."/>
            <person name="Cardaioli E."/>
            <person name="Iannotti N."/>
            <person name="Marturano G."/>
            <person name="Paoli F."/>
            <person name="Bruttini M."/>
            <person name="Carapelli A."/>
            <person name="Frati F."/>
            <person name="Nardi F."/>
        </authorList>
    </citation>
    <scope>NUCLEOTIDE SEQUENCE [LARGE SCALE GENOMIC DNA]</scope>
    <source>
        <strain evidence="11">DMR45628</strain>
    </source>
</reference>
<feature type="transmembrane region" description="Helical" evidence="9">
    <location>
        <begin position="434"/>
        <end position="458"/>
    </location>
</feature>
<evidence type="ECO:0000256" key="3">
    <source>
        <dbReference type="ARBA" id="ARBA00022692"/>
    </source>
</evidence>
<feature type="transmembrane region" description="Helical" evidence="9">
    <location>
        <begin position="291"/>
        <end position="312"/>
    </location>
</feature>
<comment type="subcellular location">
    <subcellularLocation>
        <location evidence="1">Cell membrane</location>
        <topology evidence="1">Multi-pass membrane protein</topology>
    </subcellularLocation>
</comment>